<dbReference type="GO" id="GO:0008146">
    <property type="term" value="F:sulfotransferase activity"/>
    <property type="evidence" value="ECO:0007669"/>
    <property type="project" value="InterPro"/>
</dbReference>
<dbReference type="Gene3D" id="3.40.50.300">
    <property type="entry name" value="P-loop containing nucleotide triphosphate hydrolases"/>
    <property type="match status" value="1"/>
</dbReference>
<dbReference type="KEGG" id="dsh:Dshi_1310"/>
<reference evidence="3" key="1">
    <citation type="journal article" date="2010" name="ISME J.">
        <title>The complete genome sequence of the algal symbiont Dinoroseobacter shibae: a hitchhiker's guide to life in the sea.</title>
        <authorList>
            <person name="Wagner-Dobler I."/>
            <person name="Ballhausen B."/>
            <person name="Berger M."/>
            <person name="Brinkhoff T."/>
            <person name="Buchholz I."/>
            <person name="Bunk B."/>
            <person name="Cypionka H."/>
            <person name="Daniel R."/>
            <person name="Drepper T."/>
            <person name="Gerdts G."/>
            <person name="Hahnke S."/>
            <person name="Han C."/>
            <person name="Jahn D."/>
            <person name="Kalhoefer D."/>
            <person name="Kiss H."/>
            <person name="Klenk H.P."/>
            <person name="Kyrpides N."/>
            <person name="Liebl W."/>
            <person name="Liesegang H."/>
            <person name="Meincke L."/>
            <person name="Pati A."/>
            <person name="Petersen J."/>
            <person name="Piekarski T."/>
            <person name="Pommerenke C."/>
            <person name="Pradella S."/>
            <person name="Pukall R."/>
            <person name="Rabus R."/>
            <person name="Stackebrandt E."/>
            <person name="Thole S."/>
            <person name="Thompson L."/>
            <person name="Tielen P."/>
            <person name="Tomasch J."/>
            <person name="von Jan M."/>
            <person name="Wanphrut N."/>
            <person name="Wichels A."/>
            <person name="Zech H."/>
            <person name="Simon M."/>
        </authorList>
    </citation>
    <scope>NUCLEOTIDE SEQUENCE [LARGE SCALE GENOMIC DNA]</scope>
    <source>
        <strain evidence="3">DSM 16493 / NCIMB 14021 / DFL 12</strain>
    </source>
</reference>
<keyword evidence="1" id="KW-0808">Transferase</keyword>
<name>A8LIT8_DINSH</name>
<dbReference type="HOGENOM" id="CLU_017703_3_1_5"/>
<dbReference type="AlphaFoldDB" id="A8LIT8"/>
<dbReference type="InterPro" id="IPR037359">
    <property type="entry name" value="NST/OST"/>
</dbReference>
<dbReference type="Pfam" id="PF13469">
    <property type="entry name" value="Sulfotransfer_3"/>
    <property type="match status" value="1"/>
</dbReference>
<gene>
    <name evidence="2" type="ordered locus">Dshi_1310</name>
</gene>
<dbReference type="eggNOG" id="ENOG5031YEN">
    <property type="taxonomic scope" value="Bacteria"/>
</dbReference>
<dbReference type="PANTHER" id="PTHR10605">
    <property type="entry name" value="HEPARAN SULFATE SULFOTRANSFERASE"/>
    <property type="match status" value="1"/>
</dbReference>
<dbReference type="STRING" id="398580.Dshi_1310"/>
<keyword evidence="3" id="KW-1185">Reference proteome</keyword>
<dbReference type="RefSeq" id="WP_012177982.1">
    <property type="nucleotide sequence ID" value="NC_009952.1"/>
</dbReference>
<evidence type="ECO:0000313" key="3">
    <source>
        <dbReference type="Proteomes" id="UP000006833"/>
    </source>
</evidence>
<evidence type="ECO:0008006" key="4">
    <source>
        <dbReference type="Google" id="ProtNLM"/>
    </source>
</evidence>
<sequence>MADVTLLFGIGATKAGTSWLQYYLDRHPEVHLWTHKELHYFDALDRDQVMEQIDGLCDKRAGLRARMRDASGAEHDRLRFEVAEIDRYLGLLGQGVERPQAYVAFLKKGRKGARVVGDITPAYALLSEDRLRSMAALGPVTKFIYLLRDPIDRLWSNIRMMAGWKGGSEKDIADRANWIFDRWTRGEEKALAERCDYEGPLTRILSAIPEKDRFLGFYEELFRPETVARICAFLGIASRPAPLETRVHASAPIALEPGRRAIAAEALAPQYDHVHRLIGRIPAGWHAAEVGV</sequence>
<dbReference type="PANTHER" id="PTHR10605:SF56">
    <property type="entry name" value="BIFUNCTIONAL HEPARAN SULFATE N-DEACETYLASE_N-SULFOTRANSFERASE"/>
    <property type="match status" value="1"/>
</dbReference>
<dbReference type="Proteomes" id="UP000006833">
    <property type="component" value="Chromosome"/>
</dbReference>
<dbReference type="EMBL" id="CP000830">
    <property type="protein sequence ID" value="ABV93052.1"/>
    <property type="molecule type" value="Genomic_DNA"/>
</dbReference>
<dbReference type="OrthoDB" id="981508at2"/>
<dbReference type="InterPro" id="IPR027417">
    <property type="entry name" value="P-loop_NTPase"/>
</dbReference>
<evidence type="ECO:0000256" key="1">
    <source>
        <dbReference type="ARBA" id="ARBA00022679"/>
    </source>
</evidence>
<organism evidence="2 3">
    <name type="scientific">Dinoroseobacter shibae (strain DSM 16493 / NCIMB 14021 / DFL 12)</name>
    <dbReference type="NCBI Taxonomy" id="398580"/>
    <lineage>
        <taxon>Bacteria</taxon>
        <taxon>Pseudomonadati</taxon>
        <taxon>Pseudomonadota</taxon>
        <taxon>Alphaproteobacteria</taxon>
        <taxon>Rhodobacterales</taxon>
        <taxon>Roseobacteraceae</taxon>
        <taxon>Dinoroseobacter</taxon>
    </lineage>
</organism>
<protein>
    <recommendedName>
        <fullName evidence="4">Sulfotransferase</fullName>
    </recommendedName>
</protein>
<proteinExistence type="predicted"/>
<dbReference type="SUPFAM" id="SSF52540">
    <property type="entry name" value="P-loop containing nucleoside triphosphate hydrolases"/>
    <property type="match status" value="1"/>
</dbReference>
<evidence type="ECO:0000313" key="2">
    <source>
        <dbReference type="EMBL" id="ABV93052.1"/>
    </source>
</evidence>
<accession>A8LIT8</accession>